<dbReference type="OrthoDB" id="282149at2759"/>
<evidence type="ECO:0000313" key="1">
    <source>
        <dbReference type="Ensembl" id="ENSFTIP00000017178.1"/>
    </source>
</evidence>
<organism evidence="1 2">
    <name type="scientific">Falco tinnunculus</name>
    <name type="common">Common kestrel</name>
    <dbReference type="NCBI Taxonomy" id="100819"/>
    <lineage>
        <taxon>Eukaryota</taxon>
        <taxon>Metazoa</taxon>
        <taxon>Chordata</taxon>
        <taxon>Craniata</taxon>
        <taxon>Vertebrata</taxon>
        <taxon>Euteleostomi</taxon>
        <taxon>Archelosauria</taxon>
        <taxon>Archosauria</taxon>
        <taxon>Dinosauria</taxon>
        <taxon>Saurischia</taxon>
        <taxon>Theropoda</taxon>
        <taxon>Coelurosauria</taxon>
        <taxon>Aves</taxon>
        <taxon>Neognathae</taxon>
        <taxon>Neoaves</taxon>
        <taxon>Telluraves</taxon>
        <taxon>Australaves</taxon>
        <taxon>Falconiformes</taxon>
        <taxon>Falconidae</taxon>
        <taxon>Falco</taxon>
    </lineage>
</organism>
<keyword evidence="2" id="KW-1185">Reference proteome</keyword>
<dbReference type="AlphaFoldDB" id="A0A8C4UT20"/>
<name>A0A8C4UT20_FALTI</name>
<evidence type="ECO:0000313" key="2">
    <source>
        <dbReference type="Proteomes" id="UP000694562"/>
    </source>
</evidence>
<sequence>WISHYQTMPTGGAVLEDLWQCLLDSPCVPQNKSPKQCLREGHCRNLQLTLRFNAKIITLMRFRSSKGCTQS</sequence>
<reference evidence="1" key="2">
    <citation type="submission" date="2025-09" db="UniProtKB">
        <authorList>
            <consortium name="Ensembl"/>
        </authorList>
    </citation>
    <scope>IDENTIFICATION</scope>
</reference>
<proteinExistence type="predicted"/>
<dbReference type="Proteomes" id="UP000694562">
    <property type="component" value="Unplaced"/>
</dbReference>
<protein>
    <submittedName>
        <fullName evidence="1">Uncharacterized protein</fullName>
    </submittedName>
</protein>
<dbReference type="Ensembl" id="ENSFTIT00000017904.1">
    <property type="protein sequence ID" value="ENSFTIP00000017178.1"/>
    <property type="gene ID" value="ENSFTIG00000011379.1"/>
</dbReference>
<reference evidence="1" key="1">
    <citation type="submission" date="2025-08" db="UniProtKB">
        <authorList>
            <consortium name="Ensembl"/>
        </authorList>
    </citation>
    <scope>IDENTIFICATION</scope>
</reference>
<accession>A0A8C4UT20</accession>